<accession>A0ABW3FLZ0</accession>
<name>A0ABW3FLZ0_9PSEU</name>
<feature type="transmembrane region" description="Helical" evidence="5">
    <location>
        <begin position="264"/>
        <end position="286"/>
    </location>
</feature>
<keyword evidence="3 5" id="KW-1133">Transmembrane helix</keyword>
<evidence type="ECO:0000256" key="5">
    <source>
        <dbReference type="SAM" id="Phobius"/>
    </source>
</evidence>
<comment type="subcellular location">
    <subcellularLocation>
        <location evidence="1">Membrane</location>
        <topology evidence="1">Multi-pass membrane protein</topology>
    </subcellularLocation>
</comment>
<evidence type="ECO:0000256" key="1">
    <source>
        <dbReference type="ARBA" id="ARBA00004141"/>
    </source>
</evidence>
<dbReference type="PANTHER" id="PTHR43471">
    <property type="entry name" value="ABC TRANSPORTER PERMEASE"/>
    <property type="match status" value="1"/>
</dbReference>
<dbReference type="EMBL" id="JBHTIW010000002">
    <property type="protein sequence ID" value="MFD0918994.1"/>
    <property type="molecule type" value="Genomic_DNA"/>
</dbReference>
<dbReference type="PANTHER" id="PTHR43471:SF3">
    <property type="entry name" value="ABC TRANSPORTER PERMEASE PROTEIN NATB"/>
    <property type="match status" value="1"/>
</dbReference>
<evidence type="ECO:0000313" key="7">
    <source>
        <dbReference type="EMBL" id="MFD0918994.1"/>
    </source>
</evidence>
<reference evidence="8" key="1">
    <citation type="journal article" date="2019" name="Int. J. Syst. Evol. Microbiol.">
        <title>The Global Catalogue of Microorganisms (GCM) 10K type strain sequencing project: providing services to taxonomists for standard genome sequencing and annotation.</title>
        <authorList>
            <consortium name="The Broad Institute Genomics Platform"/>
            <consortium name="The Broad Institute Genome Sequencing Center for Infectious Disease"/>
            <person name="Wu L."/>
            <person name="Ma J."/>
        </authorList>
    </citation>
    <scope>NUCLEOTIDE SEQUENCE [LARGE SCALE GENOMIC DNA]</scope>
    <source>
        <strain evidence="8">CCUG 56401</strain>
    </source>
</reference>
<dbReference type="Proteomes" id="UP001597018">
    <property type="component" value="Unassembled WGS sequence"/>
</dbReference>
<dbReference type="RefSeq" id="WP_263250824.1">
    <property type="nucleotide sequence ID" value="NZ_BAABLT010000033.1"/>
</dbReference>
<feature type="transmembrane region" description="Helical" evidence="5">
    <location>
        <begin position="298"/>
        <end position="316"/>
    </location>
</feature>
<keyword evidence="8" id="KW-1185">Reference proteome</keyword>
<gene>
    <name evidence="7" type="ORF">ACFQ16_04480</name>
</gene>
<feature type="transmembrane region" description="Helical" evidence="5">
    <location>
        <begin position="336"/>
        <end position="365"/>
    </location>
</feature>
<dbReference type="Pfam" id="PF12698">
    <property type="entry name" value="ABC2_membrane_3"/>
    <property type="match status" value="1"/>
</dbReference>
<proteinExistence type="predicted"/>
<keyword evidence="4 5" id="KW-0472">Membrane</keyword>
<organism evidence="7 8">
    <name type="scientific">Saccharopolyspora rosea</name>
    <dbReference type="NCBI Taxonomy" id="524884"/>
    <lineage>
        <taxon>Bacteria</taxon>
        <taxon>Bacillati</taxon>
        <taxon>Actinomycetota</taxon>
        <taxon>Actinomycetes</taxon>
        <taxon>Pseudonocardiales</taxon>
        <taxon>Pseudonocardiaceae</taxon>
        <taxon>Saccharopolyspora</taxon>
    </lineage>
</organism>
<evidence type="ECO:0000256" key="4">
    <source>
        <dbReference type="ARBA" id="ARBA00023136"/>
    </source>
</evidence>
<feature type="transmembrane region" description="Helical" evidence="5">
    <location>
        <begin position="20"/>
        <end position="42"/>
    </location>
</feature>
<comment type="caution">
    <text evidence="7">The sequence shown here is derived from an EMBL/GenBank/DDBJ whole genome shotgun (WGS) entry which is preliminary data.</text>
</comment>
<feature type="domain" description="ABC-2 type transporter transmembrane" evidence="6">
    <location>
        <begin position="21"/>
        <end position="365"/>
    </location>
</feature>
<feature type="transmembrane region" description="Helical" evidence="5">
    <location>
        <begin position="221"/>
        <end position="244"/>
    </location>
</feature>
<sequence>MNSVLLVARREVLTRLRSRAFVVGTVSIIAIMAAYIGLMTFLGRQGGSTAVGVPAGDMAVARQLQVASAQLGEPIELRQVPDAAAGERLVRDGDLDALLTGIPDAVRLVFKQEPDDKLRGALEGVLRQRALDDEMTRAGLDPSEVLARTSGAHVAVRSLESTDPLRGERLAVAIVSGVLLYMFLLMGGNMVAQGVVEEKSSRVVELLLSTIRPTPLLAGKVLGIGAVTLLQLVVITAVGATGAAASGKLSVPSGALSGSLLGTVAWFLLGFALYATLMAAGASLVSRQEDLQSVVGPMTMLLVAPFVIGVSVLPAAPDSALAEVLSLVPLFSPVLMPMRIALGVAPLWEVALSVVLTLAAIGLVLRTGARIYSNAVLRTGARVRLRDALRAG</sequence>
<evidence type="ECO:0000256" key="3">
    <source>
        <dbReference type="ARBA" id="ARBA00022989"/>
    </source>
</evidence>
<protein>
    <submittedName>
        <fullName evidence="7">ABC transporter permease</fullName>
    </submittedName>
</protein>
<evidence type="ECO:0000259" key="6">
    <source>
        <dbReference type="Pfam" id="PF12698"/>
    </source>
</evidence>
<evidence type="ECO:0000313" key="8">
    <source>
        <dbReference type="Proteomes" id="UP001597018"/>
    </source>
</evidence>
<feature type="transmembrane region" description="Helical" evidence="5">
    <location>
        <begin position="170"/>
        <end position="192"/>
    </location>
</feature>
<dbReference type="InterPro" id="IPR013525">
    <property type="entry name" value="ABC2_TM"/>
</dbReference>
<evidence type="ECO:0000256" key="2">
    <source>
        <dbReference type="ARBA" id="ARBA00022692"/>
    </source>
</evidence>
<keyword evidence="2 5" id="KW-0812">Transmembrane</keyword>